<proteinExistence type="predicted"/>
<reference evidence="2 3" key="1">
    <citation type="submission" date="2021-06" db="EMBL/GenBank/DDBJ databases">
        <authorList>
            <person name="Sun Q."/>
            <person name="Li D."/>
        </authorList>
    </citation>
    <scope>NUCLEOTIDE SEQUENCE [LARGE SCALE GENOMIC DNA]</scope>
    <source>
        <strain evidence="2 3">MSJ-5</strain>
    </source>
</reference>
<evidence type="ECO:0000256" key="1">
    <source>
        <dbReference type="SAM" id="Phobius"/>
    </source>
</evidence>
<dbReference type="RefSeq" id="WP_216414901.1">
    <property type="nucleotide sequence ID" value="NZ_JAHLQK010000001.1"/>
</dbReference>
<dbReference type="Proteomes" id="UP000779508">
    <property type="component" value="Unassembled WGS sequence"/>
</dbReference>
<keyword evidence="1" id="KW-0472">Membrane</keyword>
<keyword evidence="1" id="KW-0812">Transmembrane</keyword>
<sequence length="43" mass="4922">MLYNPFITFIWITGIPFFTALVLGWQMCSYIGSDKAFTVKNAD</sequence>
<evidence type="ECO:0000313" key="3">
    <source>
        <dbReference type="Proteomes" id="UP000779508"/>
    </source>
</evidence>
<evidence type="ECO:0000313" key="2">
    <source>
        <dbReference type="EMBL" id="MBU5675418.1"/>
    </source>
</evidence>
<keyword evidence="3" id="KW-1185">Reference proteome</keyword>
<keyword evidence="1" id="KW-1133">Transmembrane helix</keyword>
<accession>A0ABS6G197</accession>
<name>A0ABS6G197_9FIRM</name>
<gene>
    <name evidence="2" type="ORF">KQI88_03175</name>
</gene>
<feature type="transmembrane region" description="Helical" evidence="1">
    <location>
        <begin position="6"/>
        <end position="25"/>
    </location>
</feature>
<comment type="caution">
    <text evidence="2">The sequence shown here is derived from an EMBL/GenBank/DDBJ whole genome shotgun (WGS) entry which is preliminary data.</text>
</comment>
<dbReference type="EMBL" id="JAHLQK010000001">
    <property type="protein sequence ID" value="MBU5675418.1"/>
    <property type="molecule type" value="Genomic_DNA"/>
</dbReference>
<protein>
    <submittedName>
        <fullName evidence="2">DUF2975 domain-containing protein</fullName>
    </submittedName>
</protein>
<organism evidence="2 3">
    <name type="scientific">Alkaliphilus flagellatus</name>
    <dbReference type="NCBI Taxonomy" id="2841507"/>
    <lineage>
        <taxon>Bacteria</taxon>
        <taxon>Bacillati</taxon>
        <taxon>Bacillota</taxon>
        <taxon>Clostridia</taxon>
        <taxon>Peptostreptococcales</taxon>
        <taxon>Natronincolaceae</taxon>
        <taxon>Alkaliphilus</taxon>
    </lineage>
</organism>